<protein>
    <submittedName>
        <fullName evidence="2">Uncharacterized protein</fullName>
    </submittedName>
</protein>
<reference evidence="2 3" key="1">
    <citation type="submission" date="2022-12" db="EMBL/GenBank/DDBJ databases">
        <title>Chromosome-level genome of Tegillarca granosa.</title>
        <authorList>
            <person name="Kim J."/>
        </authorList>
    </citation>
    <scope>NUCLEOTIDE SEQUENCE [LARGE SCALE GENOMIC DNA]</scope>
    <source>
        <strain evidence="2">Teg-2019</strain>
        <tissue evidence="2">Adductor muscle</tissue>
    </source>
</reference>
<keyword evidence="3" id="KW-1185">Reference proteome</keyword>
<feature type="region of interest" description="Disordered" evidence="1">
    <location>
        <begin position="305"/>
        <end position="367"/>
    </location>
</feature>
<gene>
    <name evidence="2" type="ORF">KUTeg_009978</name>
</gene>
<accession>A0ABQ9F5G4</accession>
<feature type="compositionally biased region" description="Basic residues" evidence="1">
    <location>
        <begin position="30"/>
        <end position="44"/>
    </location>
</feature>
<feature type="region of interest" description="Disordered" evidence="1">
    <location>
        <begin position="580"/>
        <end position="634"/>
    </location>
</feature>
<proteinExistence type="predicted"/>
<name>A0ABQ9F5G4_TEGGR</name>
<dbReference type="EMBL" id="JARBDR010000440">
    <property type="protein sequence ID" value="KAJ8312605.1"/>
    <property type="molecule type" value="Genomic_DNA"/>
</dbReference>
<feature type="compositionally biased region" description="Basic and acidic residues" evidence="1">
    <location>
        <begin position="594"/>
        <end position="620"/>
    </location>
</feature>
<organism evidence="2 3">
    <name type="scientific">Tegillarca granosa</name>
    <name type="common">Malaysian cockle</name>
    <name type="synonym">Anadara granosa</name>
    <dbReference type="NCBI Taxonomy" id="220873"/>
    <lineage>
        <taxon>Eukaryota</taxon>
        <taxon>Metazoa</taxon>
        <taxon>Spiralia</taxon>
        <taxon>Lophotrochozoa</taxon>
        <taxon>Mollusca</taxon>
        <taxon>Bivalvia</taxon>
        <taxon>Autobranchia</taxon>
        <taxon>Pteriomorphia</taxon>
        <taxon>Arcoida</taxon>
        <taxon>Arcoidea</taxon>
        <taxon>Arcidae</taxon>
        <taxon>Tegillarca</taxon>
    </lineage>
</organism>
<comment type="caution">
    <text evidence="2">The sequence shown here is derived from an EMBL/GenBank/DDBJ whole genome shotgun (WGS) entry which is preliminary data.</text>
</comment>
<dbReference type="Proteomes" id="UP001217089">
    <property type="component" value="Unassembled WGS sequence"/>
</dbReference>
<feature type="compositionally biased region" description="Basic and acidic residues" evidence="1">
    <location>
        <begin position="337"/>
        <end position="356"/>
    </location>
</feature>
<evidence type="ECO:0000313" key="3">
    <source>
        <dbReference type="Proteomes" id="UP001217089"/>
    </source>
</evidence>
<feature type="compositionally biased region" description="Basic and acidic residues" evidence="1">
    <location>
        <begin position="316"/>
        <end position="326"/>
    </location>
</feature>
<feature type="compositionally biased region" description="Basic and acidic residues" evidence="1">
    <location>
        <begin position="19"/>
        <end position="29"/>
    </location>
</feature>
<evidence type="ECO:0000256" key="1">
    <source>
        <dbReference type="SAM" id="MobiDB-lite"/>
    </source>
</evidence>
<evidence type="ECO:0000313" key="2">
    <source>
        <dbReference type="EMBL" id="KAJ8312605.1"/>
    </source>
</evidence>
<sequence>MHRFLTDKQTECVKSMHWNKSEEEKETRHFHQHAARRPRGRPRKNSLIFSSNTTLIPSTNKQKGAKRGRPCLNRINRAVQKNRKLKSLTSQIITPSHERFSKLKLKYSHKKKEIKHTTKETNKNTSFDFGSCKIAFSKYLLLNVAMIDNKDLNTDRKLNKMFPNIFCKFPRIFLEKIDLKLKDEKGIIDHQTLNGCSDKTSEIEIPQETQKLDDGIQDENFVLKGNKSIDNTRLTTDRNFLTKLGTERTLENLPDFSHHSAIDTDHTRFSNAHFRTVHVDLTNLKMKLKSFDISKYKTRKSYEDKIVSSTSQNQLELHDKNSKEGQSDSDGSNTNVIDRKMFSSETDDKSNERSDEIETPFLTQDREIISSETEAKSNECLDETETPVLTQELREELEVNNESCTLLVPPVLERERAKECLFLDSVSATNDVKKDSLDTLQRTVETTNTELDSRMSACVLPIHSETETSYLKLHLSNSNKDKQEETSADNIVQNPEQDLNVLKAETIVETECGDLDSSNIVAELKYAQPSYINTRENNLVKGQKYHVTVPLNYCHRNHGTNEHLGTNETENILLADIENNAKNSNKPGKHNHLSKVDHVSKKTDSSSKHQNADESRERTKSRSRSQSCDKGYDSDATVIYDDDVGSNESLALDKSYIDPNSVLSMQEFSPEVNDYVLSYKPNIGEWSEVEAYQQKLHKTFMRHCDELRFREVYRNENFRSETEGVIPIPSTVSLIMQDQTSTIKPKLIDGRKRGFKNPSFRRHLFGLKKSKASRTTAILS</sequence>
<feature type="region of interest" description="Disordered" evidence="1">
    <location>
        <begin position="18"/>
        <end position="46"/>
    </location>
</feature>